<dbReference type="PANTHER" id="PTHR43827">
    <property type="entry name" value="2,5-DIKETO-D-GLUCONIC ACID REDUCTASE"/>
    <property type="match status" value="1"/>
</dbReference>
<feature type="domain" description="NADP-dependent oxidoreductase" evidence="7">
    <location>
        <begin position="26"/>
        <end position="242"/>
    </location>
</feature>
<dbReference type="Proteomes" id="UP000816034">
    <property type="component" value="Unassembled WGS sequence"/>
</dbReference>
<feature type="binding site" evidence="5">
    <location>
        <position position="135"/>
    </location>
    <ligand>
        <name>substrate</name>
    </ligand>
</feature>
<dbReference type="InterPro" id="IPR023210">
    <property type="entry name" value="NADP_OxRdtase_dom"/>
</dbReference>
<evidence type="ECO:0000313" key="9">
    <source>
        <dbReference type="Proteomes" id="UP000816034"/>
    </source>
</evidence>
<dbReference type="GeneID" id="68101993"/>
<proteinExistence type="inferred from homology"/>
<dbReference type="SUPFAM" id="SSF51430">
    <property type="entry name" value="NAD(P)-linked oxidoreductase"/>
    <property type="match status" value="1"/>
</dbReference>
<dbReference type="RefSeq" id="XP_044554856.1">
    <property type="nucleotide sequence ID" value="XM_044699737.1"/>
</dbReference>
<evidence type="ECO:0000256" key="6">
    <source>
        <dbReference type="PIRSR" id="PIRSR000097-3"/>
    </source>
</evidence>
<evidence type="ECO:0000256" key="4">
    <source>
        <dbReference type="PIRSR" id="PIRSR000097-1"/>
    </source>
</evidence>
<evidence type="ECO:0000256" key="2">
    <source>
        <dbReference type="ARBA" id="ARBA00022857"/>
    </source>
</evidence>
<dbReference type="CDD" id="cd19071">
    <property type="entry name" value="AKR_AKR1-5-like"/>
    <property type="match status" value="1"/>
</dbReference>
<feature type="active site" description="Proton donor" evidence="4">
    <location>
        <position position="60"/>
    </location>
</feature>
<dbReference type="PANTHER" id="PTHR43827:SF3">
    <property type="entry name" value="NADP-DEPENDENT OXIDOREDUCTASE DOMAIN-CONTAINING PROTEIN"/>
    <property type="match status" value="1"/>
</dbReference>
<reference evidence="8 9" key="1">
    <citation type="journal article" date="2018" name="BMC Genomics">
        <title>The genome of Naegleria lovaniensis, the basis for a comparative approach to unravel pathogenicity factors of the human pathogenic amoeba N. fowleri.</title>
        <authorList>
            <person name="Liechti N."/>
            <person name="Schurch N."/>
            <person name="Bruggmann R."/>
            <person name="Wittwer M."/>
        </authorList>
    </citation>
    <scope>NUCLEOTIDE SEQUENCE [LARGE SCALE GENOMIC DNA]</scope>
    <source>
        <strain evidence="8 9">ATCC 30569</strain>
    </source>
</reference>
<dbReference type="PIRSF" id="PIRSF000097">
    <property type="entry name" value="AKR"/>
    <property type="match status" value="1"/>
</dbReference>
<dbReference type="PROSITE" id="PS00798">
    <property type="entry name" value="ALDOKETO_REDUCTASE_1"/>
    <property type="match status" value="1"/>
</dbReference>
<dbReference type="EMBL" id="PYSW02000003">
    <property type="protein sequence ID" value="KAG2392962.1"/>
    <property type="molecule type" value="Genomic_DNA"/>
</dbReference>
<dbReference type="Gene3D" id="3.20.20.100">
    <property type="entry name" value="NADP-dependent oxidoreductase domain"/>
    <property type="match status" value="1"/>
</dbReference>
<comment type="caution">
    <text evidence="8">The sequence shown here is derived from an EMBL/GenBank/DDBJ whole genome shotgun (WGS) entry which is preliminary data.</text>
</comment>
<sequence>MSVQTSSSSSLVPNVELHNGVKMPIIGLGTWEVNQSPQCEQCIFNAIEIGYRHIDTACIYRNEKLIGQVLKQCIFESPQKQHSENTHHSKLNREDLFITSKLPPTRVQSEDIIRETFMTSLEELQLSYLDCYLIHWPGTSKLKVTSDQNRLNRIATWRVLEKLYREGKTRSIGVSNFTYQHMIELLEDIQSREDGIIPHVNQIEYHPLLYKTHAQLEDLCKQHSIIIQAYSPLAHGELMQGKYGQVTSRECLQWILQRGHVILPRSIKRNHLEENFKAVTDWASNIIEDQSRLKRLDQLVENEVRICWNPETIK</sequence>
<dbReference type="PRINTS" id="PR00069">
    <property type="entry name" value="ALDKETRDTASE"/>
</dbReference>
<dbReference type="Pfam" id="PF00248">
    <property type="entry name" value="Aldo_ket_red"/>
    <property type="match status" value="1"/>
</dbReference>
<evidence type="ECO:0000259" key="7">
    <source>
        <dbReference type="Pfam" id="PF00248"/>
    </source>
</evidence>
<evidence type="ECO:0000256" key="3">
    <source>
        <dbReference type="ARBA" id="ARBA00023002"/>
    </source>
</evidence>
<dbReference type="PROSITE" id="PS00062">
    <property type="entry name" value="ALDOKETO_REDUCTASE_2"/>
    <property type="match status" value="1"/>
</dbReference>
<gene>
    <name evidence="8" type="ORF">C9374_009539</name>
</gene>
<organism evidence="8 9">
    <name type="scientific">Naegleria lovaniensis</name>
    <name type="common">Amoeba</name>
    <dbReference type="NCBI Taxonomy" id="51637"/>
    <lineage>
        <taxon>Eukaryota</taxon>
        <taxon>Discoba</taxon>
        <taxon>Heterolobosea</taxon>
        <taxon>Tetramitia</taxon>
        <taxon>Eutetramitia</taxon>
        <taxon>Vahlkampfiidae</taxon>
        <taxon>Naegleria</taxon>
    </lineage>
</organism>
<evidence type="ECO:0000313" key="8">
    <source>
        <dbReference type="EMBL" id="KAG2392962.1"/>
    </source>
</evidence>
<dbReference type="InterPro" id="IPR020471">
    <property type="entry name" value="AKR"/>
</dbReference>
<keyword evidence="2" id="KW-0521">NADP</keyword>
<evidence type="ECO:0000256" key="1">
    <source>
        <dbReference type="ARBA" id="ARBA00007905"/>
    </source>
</evidence>
<dbReference type="InterPro" id="IPR018170">
    <property type="entry name" value="Aldo/ket_reductase_CS"/>
</dbReference>
<name>A0AA88KR66_NAELO</name>
<keyword evidence="3" id="KW-0560">Oxidoreductase</keyword>
<dbReference type="GO" id="GO:0016616">
    <property type="term" value="F:oxidoreductase activity, acting on the CH-OH group of donors, NAD or NADP as acceptor"/>
    <property type="evidence" value="ECO:0007669"/>
    <property type="project" value="UniProtKB-ARBA"/>
</dbReference>
<dbReference type="InterPro" id="IPR036812">
    <property type="entry name" value="NAD(P)_OxRdtase_dom_sf"/>
</dbReference>
<evidence type="ECO:0000256" key="5">
    <source>
        <dbReference type="PIRSR" id="PIRSR000097-2"/>
    </source>
</evidence>
<feature type="site" description="Lowers pKa of active site Tyr" evidence="6">
    <location>
        <position position="101"/>
    </location>
</feature>
<accession>A0AA88KR66</accession>
<keyword evidence="9" id="KW-1185">Reference proteome</keyword>
<dbReference type="AlphaFoldDB" id="A0AA88KR66"/>
<comment type="similarity">
    <text evidence="1">Belongs to the aldo/keto reductase family.</text>
</comment>
<protein>
    <recommendedName>
        <fullName evidence="7">NADP-dependent oxidoreductase domain-containing protein</fullName>
    </recommendedName>
</protein>